<sequence>MKLRTFHKKFISFLALSILCFQNYNCQEPPNKKLSEITHIKKPWTRWWWMGNAVDKENIRTNLIALDSAGIGGVEITPIYGVKGEEENFLDHLSPEWLDIVDHTIHVADSLEMGVDMVLGTGWPYGGPQVEREYAATKLVVRKYELQKGRRLKQKIIPDTTKEKQPADLLYVLAYGNEGSYKDLSSILTKDNHLNWKAKKDNYVIYAVFAGKTGQKVKRAAPGGQGFTLDHYSSEAFRDYIEPYNEAFKHLDNKPRAVFNDSYEVYDTDFTPQFFEEFKNRRGYDLKPFLPLLISKEKNNEKASRVRSDYRQTISELLLYNFEEDWTEWANKKNLKTRLQAHGSPGNLIDLYAGADIPECETFGSMPFDIPGLRREANNIREGDADPVMLKFSSSAANISGKPLTSSESFTWLRDHFKTALSQTKPEAEELLLNGINHIFFHGTTYSPERAEWPGWKFYASVNFSPINTIWEDAPAMFSYLTNCQTLLQSGKPDNDLLLYWPIYDVWDDYLDGSLFFQFKIHSLNEWLHGRDFYTTATDLMKKGYSLDFISDDFIEKATVQNGKIQLPGGSYKSIVVPASDKMPLETLQKLLQLKKKGGSIIFKGIPESVPGLFQFESKNKELKQLINSNQNLTRPDTDVVSALKKINIYPETLVETGLKFIRRKKDSQTIYFVVNHTSKAFNGYLPLNVNSEVVAIFNPETGEKGLAELQDLKNGISVKAKILPGESIFFITDPAEDLVEWPYYETSAVKYEIDNSWNIEFLKGGPNLPENTTIEKPESWVEMSETAEAFSGTAAYTSKFEKPDSNADAWLLELGDVRESAKVWINEKFIGTAWSNPFQLRIDELKPGENSIRVEVTNLAANRLRNLEQRGEEWKIFYEINMVDKDYKKFDATKWSPTPSGLLGPVTLTPLIKQN</sequence>
<dbReference type="PANTHER" id="PTHR36848:SF2">
    <property type="entry name" value="SECRETED PROTEIN"/>
    <property type="match status" value="1"/>
</dbReference>
<evidence type="ECO:0000313" key="3">
    <source>
        <dbReference type="Proteomes" id="UP001139344"/>
    </source>
</evidence>
<dbReference type="InterPro" id="IPR008979">
    <property type="entry name" value="Galactose-bd-like_sf"/>
</dbReference>
<comment type="caution">
    <text evidence="2">The sequence shown here is derived from an EMBL/GenBank/DDBJ whole genome shotgun (WGS) entry which is preliminary data.</text>
</comment>
<dbReference type="EMBL" id="JAJSON010000001">
    <property type="protein sequence ID" value="MCG9970007.1"/>
    <property type="molecule type" value="Genomic_DNA"/>
</dbReference>
<dbReference type="GO" id="GO:0016787">
    <property type="term" value="F:hydrolase activity"/>
    <property type="evidence" value="ECO:0007669"/>
    <property type="project" value="UniProtKB-KW"/>
</dbReference>
<feature type="chain" id="PRO_5040749858" evidence="1">
    <location>
        <begin position="27"/>
        <end position="916"/>
    </location>
</feature>
<dbReference type="PANTHER" id="PTHR36848">
    <property type="entry name" value="DNA-BINDING PROTEIN (PUTATIVE SECRETED PROTEIN)-RELATED"/>
    <property type="match status" value="1"/>
</dbReference>
<proteinExistence type="predicted"/>
<keyword evidence="1" id="KW-0732">Signal</keyword>
<dbReference type="Pfam" id="PF17132">
    <property type="entry name" value="Glyco_hydro_106"/>
    <property type="match status" value="3"/>
</dbReference>
<keyword evidence="3" id="KW-1185">Reference proteome</keyword>
<dbReference type="AlphaFoldDB" id="A0A9X2A5U0"/>
<evidence type="ECO:0000256" key="1">
    <source>
        <dbReference type="SAM" id="SignalP"/>
    </source>
</evidence>
<name>A0A9X2A5U0_9FLAO</name>
<accession>A0A9X2A5U0</accession>
<reference evidence="2" key="1">
    <citation type="submission" date="2021-12" db="EMBL/GenBank/DDBJ databases">
        <title>Description of Gramella crocea sp. nov., a new bacterium isolated from activated sludge.</title>
        <authorList>
            <person name="Zhang X."/>
        </authorList>
    </citation>
    <scope>NUCLEOTIDE SEQUENCE</scope>
    <source>
        <strain evidence="2">YB25</strain>
    </source>
</reference>
<protein>
    <submittedName>
        <fullName evidence="2">Glycoside hydrolase</fullName>
    </submittedName>
</protein>
<dbReference type="Gene3D" id="2.60.120.260">
    <property type="entry name" value="Galactose-binding domain-like"/>
    <property type="match status" value="1"/>
</dbReference>
<dbReference type="NCBIfam" id="NF045579">
    <property type="entry name" value="rhamnoside_JR"/>
    <property type="match status" value="1"/>
</dbReference>
<evidence type="ECO:0000313" key="2">
    <source>
        <dbReference type="EMBL" id="MCG9970007.1"/>
    </source>
</evidence>
<feature type="signal peptide" evidence="1">
    <location>
        <begin position="1"/>
        <end position="26"/>
    </location>
</feature>
<dbReference type="Proteomes" id="UP001139344">
    <property type="component" value="Unassembled WGS sequence"/>
</dbReference>
<organism evidence="2 3">
    <name type="scientific">Christiangramia crocea</name>
    <dbReference type="NCBI Taxonomy" id="2904124"/>
    <lineage>
        <taxon>Bacteria</taxon>
        <taxon>Pseudomonadati</taxon>
        <taxon>Bacteroidota</taxon>
        <taxon>Flavobacteriia</taxon>
        <taxon>Flavobacteriales</taxon>
        <taxon>Flavobacteriaceae</taxon>
        <taxon>Christiangramia</taxon>
    </lineage>
</organism>
<dbReference type="RefSeq" id="WP_240095140.1">
    <property type="nucleotide sequence ID" value="NZ_JAJSON010000001.1"/>
</dbReference>
<dbReference type="SUPFAM" id="SSF49785">
    <property type="entry name" value="Galactose-binding domain-like"/>
    <property type="match status" value="1"/>
</dbReference>
<dbReference type="InterPro" id="IPR053161">
    <property type="entry name" value="Ulvan_degrading_GH"/>
</dbReference>
<gene>
    <name evidence="2" type="ORF">LU635_00035</name>
</gene>
<keyword evidence="2" id="KW-0378">Hydrolase</keyword>